<feature type="transmembrane region" description="Helical" evidence="1">
    <location>
        <begin position="139"/>
        <end position="158"/>
    </location>
</feature>
<evidence type="ECO:0000256" key="1">
    <source>
        <dbReference type="SAM" id="Phobius"/>
    </source>
</evidence>
<dbReference type="OrthoDB" id="2603868at2"/>
<name>A0A4Y8Q4T5_9BACL</name>
<evidence type="ECO:0000313" key="3">
    <source>
        <dbReference type="Proteomes" id="UP000298246"/>
    </source>
</evidence>
<keyword evidence="1" id="KW-1133">Transmembrane helix</keyword>
<dbReference type="RefSeq" id="WP_134752644.1">
    <property type="nucleotide sequence ID" value="NZ_MYFO02000003.1"/>
</dbReference>
<sequence>MKEAYAKRRLSWLGGQRRQTYWLLLYLWGAQWVLAAASEALPAGRTAGLIKLLSLLAAAAGSAALLWRAWQRLGEGDGKTASAWTGRSLALIWPWVVLPMLVLMLQNTGVLSLLYSPLLGACGLAAAYIVFGRLLGSQLVWLGLWLLALTAIVGIWYLGYAGAVLEGMSGFSLLACGWLLRVWGKAAAG</sequence>
<dbReference type="EMBL" id="MYFO01000011">
    <property type="protein sequence ID" value="TFE88051.1"/>
    <property type="molecule type" value="Genomic_DNA"/>
</dbReference>
<keyword evidence="3" id="KW-1185">Reference proteome</keyword>
<keyword evidence="1" id="KW-0472">Membrane</keyword>
<feature type="transmembrane region" description="Helical" evidence="1">
    <location>
        <begin position="21"/>
        <end position="41"/>
    </location>
</feature>
<comment type="caution">
    <text evidence="2">The sequence shown here is derived from an EMBL/GenBank/DDBJ whole genome shotgun (WGS) entry which is preliminary data.</text>
</comment>
<organism evidence="2 3">
    <name type="scientific">Paenibacillus athensensis</name>
    <dbReference type="NCBI Taxonomy" id="1967502"/>
    <lineage>
        <taxon>Bacteria</taxon>
        <taxon>Bacillati</taxon>
        <taxon>Bacillota</taxon>
        <taxon>Bacilli</taxon>
        <taxon>Bacillales</taxon>
        <taxon>Paenibacillaceae</taxon>
        <taxon>Paenibacillus</taxon>
    </lineage>
</organism>
<feature type="transmembrane region" description="Helical" evidence="1">
    <location>
        <begin position="112"/>
        <end position="132"/>
    </location>
</feature>
<dbReference type="AlphaFoldDB" id="A0A4Y8Q4T5"/>
<protein>
    <submittedName>
        <fullName evidence="2">Uncharacterized protein</fullName>
    </submittedName>
</protein>
<dbReference type="Proteomes" id="UP000298246">
    <property type="component" value="Unassembled WGS sequence"/>
</dbReference>
<gene>
    <name evidence="2" type="ORF">B5M42_10895</name>
</gene>
<feature type="transmembrane region" description="Helical" evidence="1">
    <location>
        <begin position="47"/>
        <end position="67"/>
    </location>
</feature>
<evidence type="ECO:0000313" key="2">
    <source>
        <dbReference type="EMBL" id="TFE88051.1"/>
    </source>
</evidence>
<keyword evidence="1" id="KW-0812">Transmembrane</keyword>
<reference evidence="2 3" key="1">
    <citation type="submission" date="2017-03" db="EMBL/GenBank/DDBJ databases">
        <title>Isolation of Levoglucosan Utilizing Bacteria.</title>
        <authorList>
            <person name="Arya A.S."/>
        </authorList>
    </citation>
    <scope>NUCLEOTIDE SEQUENCE [LARGE SCALE GENOMIC DNA]</scope>
    <source>
        <strain evidence="2 3">MEC069</strain>
    </source>
</reference>
<proteinExistence type="predicted"/>
<feature type="transmembrane region" description="Helical" evidence="1">
    <location>
        <begin position="88"/>
        <end position="106"/>
    </location>
</feature>
<accession>A0A4Y8Q4T5</accession>